<evidence type="ECO:0000313" key="3">
    <source>
        <dbReference type="Proteomes" id="UP001596447"/>
    </source>
</evidence>
<dbReference type="NCBIfam" id="NF047645">
    <property type="entry name" value="CopZ_Nterm_CC"/>
    <property type="match status" value="1"/>
</dbReference>
<dbReference type="AlphaFoldDB" id="A0ABD5YWU6"/>
<evidence type="ECO:0000313" key="2">
    <source>
        <dbReference type="EMBL" id="MFC7198228.1"/>
    </source>
</evidence>
<reference evidence="2 3" key="1">
    <citation type="journal article" date="2019" name="Int. J. Syst. Evol. Microbiol.">
        <title>The Global Catalogue of Microorganisms (GCM) 10K type strain sequencing project: providing services to taxonomists for standard genome sequencing and annotation.</title>
        <authorList>
            <consortium name="The Broad Institute Genomics Platform"/>
            <consortium name="The Broad Institute Genome Sequencing Center for Infectious Disease"/>
            <person name="Wu L."/>
            <person name="Ma J."/>
        </authorList>
    </citation>
    <scope>NUCLEOTIDE SEQUENCE [LARGE SCALE GENOMIC DNA]</scope>
    <source>
        <strain evidence="2 3">XZGYJ-43</strain>
    </source>
</reference>
<dbReference type="RefSeq" id="WP_279530179.1">
    <property type="nucleotide sequence ID" value="NZ_CP122313.1"/>
</dbReference>
<dbReference type="Proteomes" id="UP001596447">
    <property type="component" value="Unassembled WGS sequence"/>
</dbReference>
<gene>
    <name evidence="2" type="ORF">ACFQJ9_01770</name>
</gene>
<dbReference type="EMBL" id="JBHTAR010000003">
    <property type="protein sequence ID" value="MFC7198228.1"/>
    <property type="molecule type" value="Genomic_DNA"/>
</dbReference>
<dbReference type="Gene3D" id="1.10.10.1100">
    <property type="entry name" value="BFD-like [2Fe-2S]-binding domain"/>
    <property type="match status" value="1"/>
</dbReference>
<name>A0ABD5YWU6_9EURY</name>
<keyword evidence="3" id="KW-1185">Reference proteome</keyword>
<accession>A0ABD5YWU6</accession>
<feature type="domain" description="CopZ zinc binding" evidence="1">
    <location>
        <begin position="6"/>
        <end position="67"/>
    </location>
</feature>
<dbReference type="Gene3D" id="2.20.25.270">
    <property type="match status" value="1"/>
</dbReference>
<sequence>MPSPTEPCPECGTDARQIPTETVRNMVEPFGNQDIEDDVQYRICKTQDCPVVYFADELDQQFETDVIRVRANFKLDADADPYPLCYCFGYDKQHVREDIEVDGETNIDEWITERVQAEECACRWKSPLGGCCLANVRKAIDEAKTEVAD</sequence>
<proteinExistence type="predicted"/>
<dbReference type="CDD" id="cd10141">
    <property type="entry name" value="CopZ-like_Fer2_BFD-like"/>
    <property type="match status" value="1"/>
</dbReference>
<evidence type="ECO:0000259" key="1">
    <source>
        <dbReference type="Pfam" id="PF18423"/>
    </source>
</evidence>
<comment type="caution">
    <text evidence="2">The sequence shown here is derived from an EMBL/GenBank/DDBJ whole genome shotgun (WGS) entry which is preliminary data.</text>
</comment>
<protein>
    <recommendedName>
        <fullName evidence="1">CopZ zinc binding domain-containing protein</fullName>
    </recommendedName>
</protein>
<organism evidence="2 3">
    <name type="scientific">Halospeciosus flavus</name>
    <dbReference type="NCBI Taxonomy" id="3032283"/>
    <lineage>
        <taxon>Archaea</taxon>
        <taxon>Methanobacteriati</taxon>
        <taxon>Methanobacteriota</taxon>
        <taxon>Stenosarchaea group</taxon>
        <taxon>Halobacteria</taxon>
        <taxon>Halobacteriales</taxon>
        <taxon>Halobacteriaceae</taxon>
        <taxon>Halospeciosus</taxon>
    </lineage>
</organism>
<dbReference type="InterPro" id="IPR041854">
    <property type="entry name" value="BFD-like_2Fe2S-bd_dom_sf"/>
</dbReference>
<dbReference type="InterPro" id="IPR040890">
    <property type="entry name" value="Znf_CopZ"/>
</dbReference>
<dbReference type="Pfam" id="PF18423">
    <property type="entry name" value="zf_CopZ"/>
    <property type="match status" value="1"/>
</dbReference>